<dbReference type="InterPro" id="IPR027860">
    <property type="entry name" value="DUF4429"/>
</dbReference>
<dbReference type="Proteomes" id="UP000536604">
    <property type="component" value="Unassembled WGS sequence"/>
</dbReference>
<dbReference type="AlphaFoldDB" id="A0A841INN0"/>
<comment type="caution">
    <text evidence="2">The sequence shown here is derived from an EMBL/GenBank/DDBJ whole genome shotgun (WGS) entry which is preliminary data.</text>
</comment>
<gene>
    <name evidence="2" type="ORF">FHS13_002225</name>
</gene>
<evidence type="ECO:0000259" key="1">
    <source>
        <dbReference type="Pfam" id="PF14472"/>
    </source>
</evidence>
<evidence type="ECO:0000313" key="3">
    <source>
        <dbReference type="Proteomes" id="UP000536604"/>
    </source>
</evidence>
<dbReference type="RefSeq" id="WP_184291194.1">
    <property type="nucleotide sequence ID" value="NZ_JACHJO010000006.1"/>
</dbReference>
<keyword evidence="3" id="KW-1185">Reference proteome</keyword>
<name>A0A841INN0_9ACTN</name>
<evidence type="ECO:0000313" key="2">
    <source>
        <dbReference type="EMBL" id="MBB6120273.1"/>
    </source>
</evidence>
<feature type="domain" description="DUF4429" evidence="1">
    <location>
        <begin position="11"/>
        <end position="106"/>
    </location>
</feature>
<dbReference type="Pfam" id="PF14472">
    <property type="entry name" value="DUF4429"/>
    <property type="match status" value="2"/>
</dbReference>
<feature type="domain" description="DUF4429" evidence="1">
    <location>
        <begin position="143"/>
        <end position="231"/>
    </location>
</feature>
<organism evidence="2 3">
    <name type="scientific">Nocardiopsis algeriensis</name>
    <dbReference type="NCBI Taxonomy" id="1478215"/>
    <lineage>
        <taxon>Bacteria</taxon>
        <taxon>Bacillati</taxon>
        <taxon>Actinomycetota</taxon>
        <taxon>Actinomycetes</taxon>
        <taxon>Streptosporangiales</taxon>
        <taxon>Nocardiopsidaceae</taxon>
        <taxon>Nocardiopsis</taxon>
    </lineage>
</organism>
<reference evidence="2 3" key="1">
    <citation type="submission" date="2020-08" db="EMBL/GenBank/DDBJ databases">
        <title>Genomic Encyclopedia of Type Strains, Phase III (KMG-III): the genomes of soil and plant-associated and newly described type strains.</title>
        <authorList>
            <person name="Whitman W."/>
        </authorList>
    </citation>
    <scope>NUCLEOTIDE SEQUENCE [LARGE SCALE GENOMIC DNA]</scope>
    <source>
        <strain evidence="2 3">CECT 8712</strain>
    </source>
</reference>
<sequence>MDELRGDRATWRFDGETVAIRYHTGRFKDPMLKELGHCEVPVAAIASVGFILSDSRRKRWTLDLRLRERTDPYAAAGAMLAEKSQPFRLVGPAKTELVAEYLSDQLRFAAEQAAEKGAAPADLATRLVPPLPFHIQTEEGTAAFDGATVRLIWAGSAASPRKKKAHRREIALSDVTGAEWVPSDGWEYGHLRVTTTEAVQTPVTKPKHDLSCLLSNEGREDALTLMMAATVTAHVWAGRRLELE</sequence>
<dbReference type="EMBL" id="JACHJO010000006">
    <property type="protein sequence ID" value="MBB6120273.1"/>
    <property type="molecule type" value="Genomic_DNA"/>
</dbReference>
<accession>A0A841INN0</accession>
<proteinExistence type="predicted"/>
<protein>
    <recommendedName>
        <fullName evidence="1">DUF4429 domain-containing protein</fullName>
    </recommendedName>
</protein>